<dbReference type="Pfam" id="PF02518">
    <property type="entry name" value="HATPase_c"/>
    <property type="match status" value="1"/>
</dbReference>
<dbReference type="InterPro" id="IPR050428">
    <property type="entry name" value="TCS_sensor_his_kinase"/>
</dbReference>
<dbReference type="InterPro" id="IPR003594">
    <property type="entry name" value="HATPase_dom"/>
</dbReference>
<sequence length="556" mass="60838">MFWNRKTAWFGTVRAKMCGINAALILVAFLLSFTGIYFFQRDYFFGEMEEKLTIFSNEFEYEYLTGDEEIPGAEVIQAQSADIPDFAVAAIGRHRPGANVVFACQSLTESGEQALTVVTEASGQLYEFMITPSRIKERVLTASLSDRIAGMNEEFNEESYGEDAQRVVFLLVSADGRILAHSRQQPEELGYLAEAVRVQTRKTWLMRYRRGNHAVMALYKRLYDGNVLVIAGSLAEAERNLAYLASILGIVMAFMLLVSLVGSWLLAAMFVDGLNRVKKAAAHIAAGDFGQRVNMGGEGREINELAVVFNDMVDKTEKLLRDIKTVSDDIAHDLRTPLTALRGRAELALTSGDCSALPIQVLDGCDHLLSIINTTLIISQAEAGILPASLEELDLGDVAQQTVDIFQPTAEAQGITLHFTPDHQGRLMRANRTAMQRLLGNLVDNAIKFTPSGGRVDIRITEEGGRLSLVVSDTGCGIKSQDRDMIFKRFYRGDSSRSTSGNGLGLSLVKAIVVASEGTIEVESTPGGGSTFRVVFPVVTPSASQNRFPYEGPSSC</sequence>
<evidence type="ECO:0000256" key="6">
    <source>
        <dbReference type="ARBA" id="ARBA00022692"/>
    </source>
</evidence>
<comment type="catalytic activity">
    <reaction evidence="1">
        <text>ATP + protein L-histidine = ADP + protein N-phospho-L-histidine.</text>
        <dbReference type="EC" id="2.7.13.3"/>
    </reaction>
</comment>
<evidence type="ECO:0000256" key="8">
    <source>
        <dbReference type="ARBA" id="ARBA00022989"/>
    </source>
</evidence>
<proteinExistence type="predicted"/>
<gene>
    <name evidence="14" type="ORF">J3R75_002561</name>
</gene>
<feature type="domain" description="HAMP" evidence="13">
    <location>
        <begin position="268"/>
        <end position="321"/>
    </location>
</feature>
<dbReference type="SUPFAM" id="SSF158472">
    <property type="entry name" value="HAMP domain-like"/>
    <property type="match status" value="1"/>
</dbReference>
<organism evidence="14 15">
    <name type="scientific">Oligosphaera ethanolica</name>
    <dbReference type="NCBI Taxonomy" id="760260"/>
    <lineage>
        <taxon>Bacteria</taxon>
        <taxon>Pseudomonadati</taxon>
        <taxon>Lentisphaerota</taxon>
        <taxon>Oligosphaeria</taxon>
        <taxon>Oligosphaerales</taxon>
        <taxon>Oligosphaeraceae</taxon>
        <taxon>Oligosphaera</taxon>
    </lineage>
</organism>
<dbReference type="PROSITE" id="PS50109">
    <property type="entry name" value="HIS_KIN"/>
    <property type="match status" value="1"/>
</dbReference>
<dbReference type="AlphaFoldDB" id="A0AAE4ANN3"/>
<dbReference type="SMART" id="SM00387">
    <property type="entry name" value="HATPase_c"/>
    <property type="match status" value="1"/>
</dbReference>
<keyword evidence="8 11" id="KW-1133">Transmembrane helix</keyword>
<comment type="caution">
    <text evidence="14">The sequence shown here is derived from an EMBL/GenBank/DDBJ whole genome shotgun (WGS) entry which is preliminary data.</text>
</comment>
<keyword evidence="9" id="KW-0902">Two-component regulatory system</keyword>
<keyword evidence="15" id="KW-1185">Reference proteome</keyword>
<evidence type="ECO:0000259" key="13">
    <source>
        <dbReference type="PROSITE" id="PS50885"/>
    </source>
</evidence>
<dbReference type="CDD" id="cd00075">
    <property type="entry name" value="HATPase"/>
    <property type="match status" value="1"/>
</dbReference>
<dbReference type="SUPFAM" id="SSF47384">
    <property type="entry name" value="Homodimeric domain of signal transducing histidine kinase"/>
    <property type="match status" value="1"/>
</dbReference>
<dbReference type="InterPro" id="IPR005467">
    <property type="entry name" value="His_kinase_dom"/>
</dbReference>
<dbReference type="Pfam" id="PF00672">
    <property type="entry name" value="HAMP"/>
    <property type="match status" value="1"/>
</dbReference>
<dbReference type="GO" id="GO:0000155">
    <property type="term" value="F:phosphorelay sensor kinase activity"/>
    <property type="evidence" value="ECO:0007669"/>
    <property type="project" value="InterPro"/>
</dbReference>
<dbReference type="InterPro" id="IPR003660">
    <property type="entry name" value="HAMP_dom"/>
</dbReference>
<dbReference type="EMBL" id="JAUSVL010000001">
    <property type="protein sequence ID" value="MDQ0290454.1"/>
    <property type="molecule type" value="Genomic_DNA"/>
</dbReference>
<dbReference type="Proteomes" id="UP001238163">
    <property type="component" value="Unassembled WGS sequence"/>
</dbReference>
<evidence type="ECO:0000313" key="15">
    <source>
        <dbReference type="Proteomes" id="UP001238163"/>
    </source>
</evidence>
<dbReference type="PANTHER" id="PTHR45436">
    <property type="entry name" value="SENSOR HISTIDINE KINASE YKOH"/>
    <property type="match status" value="1"/>
</dbReference>
<feature type="transmembrane region" description="Helical" evidence="11">
    <location>
        <begin position="20"/>
        <end position="39"/>
    </location>
</feature>
<keyword evidence="7 14" id="KW-0418">Kinase</keyword>
<dbReference type="Gene3D" id="1.10.287.130">
    <property type="match status" value="1"/>
</dbReference>
<evidence type="ECO:0000256" key="9">
    <source>
        <dbReference type="ARBA" id="ARBA00023012"/>
    </source>
</evidence>
<evidence type="ECO:0000259" key="12">
    <source>
        <dbReference type="PROSITE" id="PS50109"/>
    </source>
</evidence>
<name>A0AAE4ANN3_9BACT</name>
<reference evidence="14" key="1">
    <citation type="submission" date="2023-07" db="EMBL/GenBank/DDBJ databases">
        <title>Genomic Encyclopedia of Type Strains, Phase IV (KMG-IV): sequencing the most valuable type-strain genomes for metagenomic binning, comparative biology and taxonomic classification.</title>
        <authorList>
            <person name="Goeker M."/>
        </authorList>
    </citation>
    <scope>NUCLEOTIDE SEQUENCE</scope>
    <source>
        <strain evidence="14">DSM 24202</strain>
    </source>
</reference>
<evidence type="ECO:0000256" key="5">
    <source>
        <dbReference type="ARBA" id="ARBA00022679"/>
    </source>
</evidence>
<comment type="subcellular location">
    <subcellularLocation>
        <location evidence="2">Membrane</location>
    </subcellularLocation>
</comment>
<accession>A0AAE4ANN3</accession>
<dbReference type="PROSITE" id="PS50885">
    <property type="entry name" value="HAMP"/>
    <property type="match status" value="1"/>
</dbReference>
<feature type="domain" description="Histidine kinase" evidence="12">
    <location>
        <begin position="329"/>
        <end position="540"/>
    </location>
</feature>
<evidence type="ECO:0000256" key="7">
    <source>
        <dbReference type="ARBA" id="ARBA00022777"/>
    </source>
</evidence>
<dbReference type="InterPro" id="IPR004358">
    <property type="entry name" value="Sig_transdc_His_kin-like_C"/>
</dbReference>
<evidence type="ECO:0000256" key="3">
    <source>
        <dbReference type="ARBA" id="ARBA00012438"/>
    </source>
</evidence>
<dbReference type="SUPFAM" id="SSF55874">
    <property type="entry name" value="ATPase domain of HSP90 chaperone/DNA topoisomerase II/histidine kinase"/>
    <property type="match status" value="1"/>
</dbReference>
<protein>
    <recommendedName>
        <fullName evidence="3">histidine kinase</fullName>
        <ecNumber evidence="3">2.7.13.3</ecNumber>
    </recommendedName>
</protein>
<dbReference type="GO" id="GO:0005886">
    <property type="term" value="C:plasma membrane"/>
    <property type="evidence" value="ECO:0007669"/>
    <property type="project" value="TreeGrafter"/>
</dbReference>
<keyword evidence="6 11" id="KW-0812">Transmembrane</keyword>
<dbReference type="SMART" id="SM00388">
    <property type="entry name" value="HisKA"/>
    <property type="match status" value="1"/>
</dbReference>
<dbReference type="CDD" id="cd06225">
    <property type="entry name" value="HAMP"/>
    <property type="match status" value="1"/>
</dbReference>
<keyword evidence="10 11" id="KW-0472">Membrane</keyword>
<dbReference type="CDD" id="cd00082">
    <property type="entry name" value="HisKA"/>
    <property type="match status" value="1"/>
</dbReference>
<keyword evidence="4" id="KW-0597">Phosphoprotein</keyword>
<dbReference type="PRINTS" id="PR00344">
    <property type="entry name" value="BCTRLSENSOR"/>
</dbReference>
<dbReference type="Gene3D" id="3.30.565.10">
    <property type="entry name" value="Histidine kinase-like ATPase, C-terminal domain"/>
    <property type="match status" value="1"/>
</dbReference>
<dbReference type="InterPro" id="IPR036097">
    <property type="entry name" value="HisK_dim/P_sf"/>
</dbReference>
<evidence type="ECO:0000256" key="4">
    <source>
        <dbReference type="ARBA" id="ARBA00022553"/>
    </source>
</evidence>
<dbReference type="PANTHER" id="PTHR45436:SF8">
    <property type="entry name" value="HISTIDINE KINASE"/>
    <property type="match status" value="1"/>
</dbReference>
<feature type="transmembrane region" description="Helical" evidence="11">
    <location>
        <begin position="241"/>
        <end position="266"/>
    </location>
</feature>
<dbReference type="EC" id="2.7.13.3" evidence="3"/>
<dbReference type="InterPro" id="IPR003661">
    <property type="entry name" value="HisK_dim/P_dom"/>
</dbReference>
<dbReference type="Pfam" id="PF00512">
    <property type="entry name" value="HisKA"/>
    <property type="match status" value="1"/>
</dbReference>
<dbReference type="FunFam" id="3.30.565.10:FF:000006">
    <property type="entry name" value="Sensor histidine kinase WalK"/>
    <property type="match status" value="1"/>
</dbReference>
<evidence type="ECO:0000313" key="14">
    <source>
        <dbReference type="EMBL" id="MDQ0290454.1"/>
    </source>
</evidence>
<dbReference type="RefSeq" id="WP_307261989.1">
    <property type="nucleotide sequence ID" value="NZ_JAUSVL010000001.1"/>
</dbReference>
<evidence type="ECO:0000256" key="1">
    <source>
        <dbReference type="ARBA" id="ARBA00000085"/>
    </source>
</evidence>
<keyword evidence="5" id="KW-0808">Transferase</keyword>
<evidence type="ECO:0000256" key="10">
    <source>
        <dbReference type="ARBA" id="ARBA00023136"/>
    </source>
</evidence>
<evidence type="ECO:0000256" key="2">
    <source>
        <dbReference type="ARBA" id="ARBA00004370"/>
    </source>
</evidence>
<dbReference type="Gene3D" id="6.10.340.10">
    <property type="match status" value="1"/>
</dbReference>
<dbReference type="SMART" id="SM00304">
    <property type="entry name" value="HAMP"/>
    <property type="match status" value="1"/>
</dbReference>
<evidence type="ECO:0000256" key="11">
    <source>
        <dbReference type="SAM" id="Phobius"/>
    </source>
</evidence>
<dbReference type="InterPro" id="IPR036890">
    <property type="entry name" value="HATPase_C_sf"/>
</dbReference>